<sequence>MRSVNRRDIFPALGTVLLGGIATASLANPESLSAAPAKPEGHKSDAHLIALCSEFLRLDQAFHEVVYAIQGDDNAQDTALAPIIAAQGPLLREIVRTKSRSVTGLKAKAHALTVWDGDPPSVESEYWDESLTASILRDLLTV</sequence>
<evidence type="ECO:0000313" key="2">
    <source>
        <dbReference type="Proteomes" id="UP000432209"/>
    </source>
</evidence>
<evidence type="ECO:0000313" key="1">
    <source>
        <dbReference type="EMBL" id="MQR98664.1"/>
    </source>
</evidence>
<proteinExistence type="predicted"/>
<organism evidence="1 2">
    <name type="scientific">Gluconobacter aidae</name>
    <dbReference type="NCBI Taxonomy" id="2662454"/>
    <lineage>
        <taxon>Bacteria</taxon>
        <taxon>Pseudomonadati</taxon>
        <taxon>Pseudomonadota</taxon>
        <taxon>Alphaproteobacteria</taxon>
        <taxon>Acetobacterales</taxon>
        <taxon>Acetobacteraceae</taxon>
        <taxon>Gluconobacter</taxon>
    </lineage>
</organism>
<comment type="caution">
    <text evidence="1">The sequence shown here is derived from an EMBL/GenBank/DDBJ whole genome shotgun (WGS) entry which is preliminary data.</text>
</comment>
<dbReference type="RefSeq" id="WP_153430396.1">
    <property type="nucleotide sequence ID" value="NZ_WIPH01000008.1"/>
</dbReference>
<keyword evidence="2" id="KW-1185">Reference proteome</keyword>
<gene>
    <name evidence="1" type="ORF">GFJ39_05490</name>
</gene>
<protein>
    <submittedName>
        <fullName evidence="1">Uncharacterized protein</fullName>
    </submittedName>
</protein>
<dbReference type="AlphaFoldDB" id="A0A7X1SQU2"/>
<accession>A0A7X1SQU2</accession>
<name>A0A7X1SQU2_9PROT</name>
<dbReference type="Proteomes" id="UP000432209">
    <property type="component" value="Unassembled WGS sequence"/>
</dbReference>
<reference evidence="1 2" key="1">
    <citation type="submission" date="2019-10" db="EMBL/GenBank/DDBJ databases">
        <title>Gluconobacter aidae sp. nov., a novel species of acetic acid bacteria isolated in Thailand.</title>
        <authorList>
            <person name="Yukphan P."/>
            <person name="Charoenyingcharoen P."/>
            <person name="Malimas S."/>
            <person name="Muramatsu Y."/>
            <person name="Nakagawa Y."/>
            <person name="Tanasupawat S."/>
            <person name="Yamada Y."/>
        </authorList>
    </citation>
    <scope>NUCLEOTIDE SEQUENCE [LARGE SCALE GENOMIC DNA]</scope>
    <source>
        <strain evidence="1 2">AC10</strain>
    </source>
</reference>
<dbReference type="EMBL" id="WIPH01000008">
    <property type="protein sequence ID" value="MQR98664.1"/>
    <property type="molecule type" value="Genomic_DNA"/>
</dbReference>